<dbReference type="OrthoDB" id="10264446at2759"/>
<dbReference type="GO" id="GO:0019888">
    <property type="term" value="F:protein phosphatase regulator activity"/>
    <property type="evidence" value="ECO:0007669"/>
    <property type="project" value="InterPro"/>
</dbReference>
<gene>
    <name evidence="1" type="ORF">RFI_33254</name>
</gene>
<keyword evidence="2" id="KW-1185">Reference proteome</keyword>
<dbReference type="GO" id="GO:0000159">
    <property type="term" value="C:protein phosphatase type 2A complex"/>
    <property type="evidence" value="ECO:0007669"/>
    <property type="project" value="InterPro"/>
</dbReference>
<evidence type="ECO:0000313" key="2">
    <source>
        <dbReference type="Proteomes" id="UP000023152"/>
    </source>
</evidence>
<dbReference type="AlphaFoldDB" id="X6LQH1"/>
<protein>
    <submittedName>
        <fullName evidence="1">Serine/threonine protein phosphatase 2A (PP2A) regulatory subunit B</fullName>
    </submittedName>
</protein>
<dbReference type="PANTHER" id="PTHR10257">
    <property type="entry name" value="SERINE/THREONINE PROTEIN PHOSPHATASE 2A PP2A REGULATORY SUBUNIT B"/>
    <property type="match status" value="1"/>
</dbReference>
<dbReference type="GO" id="GO:0007165">
    <property type="term" value="P:signal transduction"/>
    <property type="evidence" value="ECO:0007669"/>
    <property type="project" value="InterPro"/>
</dbReference>
<feature type="non-terminal residue" evidence="1">
    <location>
        <position position="163"/>
    </location>
</feature>
<name>X6LQH1_RETFI</name>
<proteinExistence type="predicted"/>
<accession>X6LQH1</accession>
<dbReference type="Proteomes" id="UP000023152">
    <property type="component" value="Unassembled WGS sequence"/>
</dbReference>
<evidence type="ECO:0000313" key="1">
    <source>
        <dbReference type="EMBL" id="ETO04148.1"/>
    </source>
</evidence>
<reference evidence="1 2" key="1">
    <citation type="journal article" date="2013" name="Curr. Biol.">
        <title>The Genome of the Foraminiferan Reticulomyxa filosa.</title>
        <authorList>
            <person name="Glockner G."/>
            <person name="Hulsmann N."/>
            <person name="Schleicher M."/>
            <person name="Noegel A.A."/>
            <person name="Eichinger L."/>
            <person name="Gallinger C."/>
            <person name="Pawlowski J."/>
            <person name="Sierra R."/>
            <person name="Euteneuer U."/>
            <person name="Pillet L."/>
            <person name="Moustafa A."/>
            <person name="Platzer M."/>
            <person name="Groth M."/>
            <person name="Szafranski K."/>
            <person name="Schliwa M."/>
        </authorList>
    </citation>
    <scope>NUCLEOTIDE SEQUENCE [LARGE SCALE GENOMIC DNA]</scope>
</reference>
<dbReference type="InterPro" id="IPR011989">
    <property type="entry name" value="ARM-like"/>
</dbReference>
<dbReference type="SUPFAM" id="SSF48371">
    <property type="entry name" value="ARM repeat"/>
    <property type="match status" value="1"/>
</dbReference>
<dbReference type="Gene3D" id="1.25.10.10">
    <property type="entry name" value="Leucine-rich Repeat Variant"/>
    <property type="match status" value="1"/>
</dbReference>
<dbReference type="PANTHER" id="PTHR10257:SF3">
    <property type="entry name" value="SERINE_THREONINE-PROTEIN PHOSPHATASE 2A 56 KDA REGULATORY SUBUNIT GAMMA ISOFORM"/>
    <property type="match status" value="1"/>
</dbReference>
<dbReference type="Pfam" id="PF01603">
    <property type="entry name" value="B56"/>
    <property type="match status" value="1"/>
</dbReference>
<dbReference type="InterPro" id="IPR002554">
    <property type="entry name" value="PP2A_B56"/>
</dbReference>
<organism evidence="1 2">
    <name type="scientific">Reticulomyxa filosa</name>
    <dbReference type="NCBI Taxonomy" id="46433"/>
    <lineage>
        <taxon>Eukaryota</taxon>
        <taxon>Sar</taxon>
        <taxon>Rhizaria</taxon>
        <taxon>Retaria</taxon>
        <taxon>Foraminifera</taxon>
        <taxon>Monothalamids</taxon>
        <taxon>Reticulomyxidae</taxon>
        <taxon>Reticulomyxa</taxon>
    </lineage>
</organism>
<dbReference type="InterPro" id="IPR016024">
    <property type="entry name" value="ARM-type_fold"/>
</dbReference>
<sequence length="163" mass="19048">MHKVKGLSQFHAQLAYCVVQFIEKDPTVASVVINGLLQFWPITSCSKELLFLSELEEVLELTDQNQFYKFIHPLFYRIATCIGSSHFQVAERALFLWNNDAIATFMSDHRQEVLPLLYPALYANLETHWNTTVHQLTQHIMQQFKDMDGPLFEKIEKQFLVNK</sequence>
<comment type="caution">
    <text evidence="1">The sequence shown here is derived from an EMBL/GenBank/DDBJ whole genome shotgun (WGS) entry which is preliminary data.</text>
</comment>
<dbReference type="EMBL" id="ASPP01030054">
    <property type="protein sequence ID" value="ETO04148.1"/>
    <property type="molecule type" value="Genomic_DNA"/>
</dbReference>